<protein>
    <submittedName>
        <fullName evidence="2">Uncharacterized protein</fullName>
    </submittedName>
</protein>
<keyword evidence="3" id="KW-1185">Reference proteome</keyword>
<evidence type="ECO:0000313" key="3">
    <source>
        <dbReference type="Proteomes" id="UP001470230"/>
    </source>
</evidence>
<feature type="compositionally biased region" description="Basic residues" evidence="1">
    <location>
        <begin position="483"/>
        <end position="497"/>
    </location>
</feature>
<organism evidence="2 3">
    <name type="scientific">Tritrichomonas musculus</name>
    <dbReference type="NCBI Taxonomy" id="1915356"/>
    <lineage>
        <taxon>Eukaryota</taxon>
        <taxon>Metamonada</taxon>
        <taxon>Parabasalia</taxon>
        <taxon>Tritrichomonadida</taxon>
        <taxon>Tritrichomonadidae</taxon>
        <taxon>Tritrichomonas</taxon>
    </lineage>
</organism>
<comment type="caution">
    <text evidence="2">The sequence shown here is derived from an EMBL/GenBank/DDBJ whole genome shotgun (WGS) entry which is preliminary data.</text>
</comment>
<accession>A0ABR2H8W2</accession>
<feature type="compositionally biased region" description="Polar residues" evidence="1">
    <location>
        <begin position="401"/>
        <end position="423"/>
    </location>
</feature>
<feature type="region of interest" description="Disordered" evidence="1">
    <location>
        <begin position="388"/>
        <end position="450"/>
    </location>
</feature>
<feature type="compositionally biased region" description="Polar residues" evidence="1">
    <location>
        <begin position="263"/>
        <end position="306"/>
    </location>
</feature>
<reference evidence="2 3" key="1">
    <citation type="submission" date="2024-04" db="EMBL/GenBank/DDBJ databases">
        <title>Tritrichomonas musculus Genome.</title>
        <authorList>
            <person name="Alves-Ferreira E."/>
            <person name="Grigg M."/>
            <person name="Lorenzi H."/>
            <person name="Galac M."/>
        </authorList>
    </citation>
    <scope>NUCLEOTIDE SEQUENCE [LARGE SCALE GENOMIC DNA]</scope>
    <source>
        <strain evidence="2 3">EAF2021</strain>
    </source>
</reference>
<feature type="region of interest" description="Disordered" evidence="1">
    <location>
        <begin position="548"/>
        <end position="654"/>
    </location>
</feature>
<feature type="compositionally biased region" description="Polar residues" evidence="1">
    <location>
        <begin position="315"/>
        <end position="330"/>
    </location>
</feature>
<feature type="compositionally biased region" description="Acidic residues" evidence="1">
    <location>
        <begin position="548"/>
        <end position="559"/>
    </location>
</feature>
<name>A0ABR2H8W2_9EUKA</name>
<feature type="region of interest" description="Disordered" evidence="1">
    <location>
        <begin position="108"/>
        <end position="350"/>
    </location>
</feature>
<feature type="region of interest" description="Disordered" evidence="1">
    <location>
        <begin position="476"/>
        <end position="535"/>
    </location>
</feature>
<sequence>MAQYQRNALSPPKSPYQQFIEENDKLLNSISQNDIQSQETNDSDFVLRENDSGNEYYESLKESLDSINAKLGIVPKSKIQQKSEPDTVLEKSTDNSIAQFASQSDILPSDKVFCPSPLDKQNKKEEEEEKWPISTEKDKSSGIGKVISNSELIKSDNDESAAMKNESNEDQYSRHSNKLKELSDSVSLTPQLRSKSRSSAKASKSSKSNNDDLISTPTKASQSKSNQISTPQIKSVNSFVSQKNDNSSVVSRHSQASKSKKSNSVANDNIQTPISPKANSESSNNNQVPTPQKDNSVISDKNQAPSSPKAESVFSKHSQTPNNQKGNSIISSHSQTTGSKKGSSSGVHRSMISTSYIDYLDAKQKRILEKWRQEDLEEERNLEEEMIDRLLTPKHTWKTFKFTSPRPTSSKNSASNTEANSNLNDEDETDRSIFESKQTSGGVFAMPPNPSANLKQMLEIPAIERLLTPKKNFILQSQQQRQQKTKRQNSTRPRKIKPTYEDDFINRQAHYENEKRLKNTMKTTNKPKTKKKGDDVFNKLYEKSLVDDSDSSDFGDEEVGFSGDSEKRNKVKWSNKSHLVESKKIADQQPPMDTSKFRDDRYSPNSRRIAQSRESRSFQERTSIDFDDVLKQNKEEQDQKKRKELYEQHMQNLE</sequence>
<proteinExistence type="predicted"/>
<feature type="compositionally biased region" description="Basic and acidic residues" evidence="1">
    <location>
        <begin position="611"/>
        <end position="647"/>
    </location>
</feature>
<feature type="compositionally biased region" description="Low complexity" evidence="1">
    <location>
        <begin position="331"/>
        <end position="350"/>
    </location>
</feature>
<feature type="compositionally biased region" description="Low complexity" evidence="1">
    <location>
        <begin position="197"/>
        <end position="208"/>
    </location>
</feature>
<evidence type="ECO:0000313" key="2">
    <source>
        <dbReference type="EMBL" id="KAK8842654.1"/>
    </source>
</evidence>
<evidence type="ECO:0000256" key="1">
    <source>
        <dbReference type="SAM" id="MobiDB-lite"/>
    </source>
</evidence>
<dbReference type="Proteomes" id="UP001470230">
    <property type="component" value="Unassembled WGS sequence"/>
</dbReference>
<dbReference type="EMBL" id="JAPFFF010000037">
    <property type="protein sequence ID" value="KAK8842654.1"/>
    <property type="molecule type" value="Genomic_DNA"/>
</dbReference>
<gene>
    <name evidence="2" type="ORF">M9Y10_025514</name>
</gene>
<feature type="compositionally biased region" description="Polar residues" evidence="1">
    <location>
        <begin position="211"/>
        <end position="256"/>
    </location>
</feature>